<evidence type="ECO:0000313" key="6">
    <source>
        <dbReference type="EMBL" id="KAJ6846956.1"/>
    </source>
</evidence>
<keyword evidence="7" id="KW-1185">Reference proteome</keyword>
<reference evidence="6" key="1">
    <citation type="journal article" date="2023" name="GigaByte">
        <title>Genome assembly of the bearded iris, Iris pallida Lam.</title>
        <authorList>
            <person name="Bruccoleri R.E."/>
            <person name="Oakeley E.J."/>
            <person name="Faust A.M.E."/>
            <person name="Altorfer M."/>
            <person name="Dessus-Babus S."/>
            <person name="Burckhardt D."/>
            <person name="Oertli M."/>
            <person name="Naumann U."/>
            <person name="Petersen F."/>
            <person name="Wong J."/>
        </authorList>
    </citation>
    <scope>NUCLEOTIDE SEQUENCE</scope>
    <source>
        <strain evidence="6">GSM-AAB239-AS_SAM_17_03QT</strain>
    </source>
</reference>
<dbReference type="SMART" id="SM01114">
    <property type="entry name" value="CXC"/>
    <property type="match status" value="1"/>
</dbReference>
<evidence type="ECO:0000256" key="4">
    <source>
        <dbReference type="SAM" id="MobiDB-lite"/>
    </source>
</evidence>
<comment type="caution">
    <text evidence="6">The sequence shown here is derived from an EMBL/GenBank/DDBJ whole genome shotgun (WGS) entry which is preliminary data.</text>
</comment>
<evidence type="ECO:0000256" key="3">
    <source>
        <dbReference type="ARBA" id="ARBA00023242"/>
    </source>
</evidence>
<dbReference type="Proteomes" id="UP001140949">
    <property type="component" value="Unassembled WGS sequence"/>
</dbReference>
<feature type="region of interest" description="Disordered" evidence="4">
    <location>
        <begin position="39"/>
        <end position="75"/>
    </location>
</feature>
<dbReference type="EMBL" id="JANAVB010005597">
    <property type="protein sequence ID" value="KAJ6846956.1"/>
    <property type="molecule type" value="Genomic_DNA"/>
</dbReference>
<dbReference type="PROSITE" id="PS51634">
    <property type="entry name" value="CRC"/>
    <property type="match status" value="1"/>
</dbReference>
<accession>A0AAX6I0Z0</accession>
<name>A0AAX6I0Z0_IRIPA</name>
<comment type="similarity">
    <text evidence="2">Belongs to the lin-54 family.</text>
</comment>
<sequence>MQLQEIKLSKKYCECYQAGVGCSTSCRCEGCKNAFGRKDGAEEIEHEEEERDDCEKQWDRSDASQQNAVAQNDEHPLADDIFPVSPCFQICSPSVQLPFLPSGKPPRSSTLSIGYRTSKMNRKCDIPQP</sequence>
<comment type="subcellular location">
    <subcellularLocation>
        <location evidence="1">Nucleus</location>
    </subcellularLocation>
</comment>
<dbReference type="PANTHER" id="PTHR46159">
    <property type="entry name" value="PROTEIN TESMIN/TSO1-LIKE CXC 2"/>
    <property type="match status" value="1"/>
</dbReference>
<gene>
    <name evidence="6" type="ORF">M6B38_284115</name>
</gene>
<evidence type="ECO:0000259" key="5">
    <source>
        <dbReference type="PROSITE" id="PS51634"/>
    </source>
</evidence>
<evidence type="ECO:0000256" key="2">
    <source>
        <dbReference type="ARBA" id="ARBA00007267"/>
    </source>
</evidence>
<feature type="region of interest" description="Disordered" evidence="4">
    <location>
        <begin position="102"/>
        <end position="129"/>
    </location>
</feature>
<evidence type="ECO:0000313" key="7">
    <source>
        <dbReference type="Proteomes" id="UP001140949"/>
    </source>
</evidence>
<dbReference type="GO" id="GO:0005634">
    <property type="term" value="C:nucleus"/>
    <property type="evidence" value="ECO:0007669"/>
    <property type="project" value="UniProtKB-SubCell"/>
</dbReference>
<keyword evidence="3" id="KW-0539">Nucleus</keyword>
<evidence type="ECO:0000256" key="1">
    <source>
        <dbReference type="ARBA" id="ARBA00004123"/>
    </source>
</evidence>
<dbReference type="InterPro" id="IPR005172">
    <property type="entry name" value="CRC"/>
</dbReference>
<dbReference type="PANTHER" id="PTHR46159:SF12">
    <property type="entry name" value="PROTEIN TESMIN_TSO1-LIKE CXC 3-RELATED"/>
    <property type="match status" value="1"/>
</dbReference>
<organism evidence="6 7">
    <name type="scientific">Iris pallida</name>
    <name type="common">Sweet iris</name>
    <dbReference type="NCBI Taxonomy" id="29817"/>
    <lineage>
        <taxon>Eukaryota</taxon>
        <taxon>Viridiplantae</taxon>
        <taxon>Streptophyta</taxon>
        <taxon>Embryophyta</taxon>
        <taxon>Tracheophyta</taxon>
        <taxon>Spermatophyta</taxon>
        <taxon>Magnoliopsida</taxon>
        <taxon>Liliopsida</taxon>
        <taxon>Asparagales</taxon>
        <taxon>Iridaceae</taxon>
        <taxon>Iridoideae</taxon>
        <taxon>Irideae</taxon>
        <taxon>Iris</taxon>
    </lineage>
</organism>
<dbReference type="AlphaFoldDB" id="A0AAX6I0Z0"/>
<protein>
    <submittedName>
        <fullName evidence="6">Protein tesmin/TSO1-like CXC 2</fullName>
    </submittedName>
</protein>
<dbReference type="InterPro" id="IPR033467">
    <property type="entry name" value="Tesmin/TSO1-like_CXC"/>
</dbReference>
<feature type="compositionally biased region" description="Basic and acidic residues" evidence="4">
    <location>
        <begin position="53"/>
        <end position="62"/>
    </location>
</feature>
<dbReference type="InterPro" id="IPR044522">
    <property type="entry name" value="TSO1-like"/>
</dbReference>
<dbReference type="GO" id="GO:0003700">
    <property type="term" value="F:DNA-binding transcription factor activity"/>
    <property type="evidence" value="ECO:0007669"/>
    <property type="project" value="InterPro"/>
</dbReference>
<feature type="domain" description="CRC" evidence="5">
    <location>
        <begin position="1"/>
        <end position="36"/>
    </location>
</feature>
<proteinExistence type="inferred from homology"/>
<dbReference type="Pfam" id="PF03638">
    <property type="entry name" value="TCR"/>
    <property type="match status" value="1"/>
</dbReference>
<reference evidence="6" key="2">
    <citation type="submission" date="2023-04" db="EMBL/GenBank/DDBJ databases">
        <authorList>
            <person name="Bruccoleri R.E."/>
            <person name="Oakeley E.J."/>
            <person name="Faust A.-M."/>
            <person name="Dessus-Babus S."/>
            <person name="Altorfer M."/>
            <person name="Burckhardt D."/>
            <person name="Oertli M."/>
            <person name="Naumann U."/>
            <person name="Petersen F."/>
            <person name="Wong J."/>
        </authorList>
    </citation>
    <scope>NUCLEOTIDE SEQUENCE</scope>
    <source>
        <strain evidence="6">GSM-AAB239-AS_SAM_17_03QT</strain>
        <tissue evidence="6">Leaf</tissue>
    </source>
</reference>